<keyword evidence="3 6" id="KW-0862">Zinc</keyword>
<dbReference type="GO" id="GO:0016740">
    <property type="term" value="F:transferase activity"/>
    <property type="evidence" value="ECO:0007669"/>
    <property type="project" value="UniProtKB-KW"/>
</dbReference>
<evidence type="ECO:0000256" key="5">
    <source>
        <dbReference type="ARBA" id="ARBA00023027"/>
    </source>
</evidence>
<keyword evidence="8" id="KW-0808">Transferase</keyword>
<sequence>MRMLAAVMYNQGLPAPYEQSQPFRIEEVELEGPADDEVLVEIRAAGLCHSDLSQVAGLRKRKLPVVGGHEGAGIVREVGRSVKTLKEGDHVVMVGVSDCGHCQMCIEGRPVLCNSVAWSRSEGLLPNGNRKLSRQGVPLNHYSGVSSFAQYAVTMPQTLIKVDASVPLDIVAMFGCAVVTGAGSVFNAARVRPGQNVVVFGLGGVGLNAVMAAKLSGAGRIVGVDIHEGKFALARDLGCTDCVLATDPDIVQQIQALTHGGVDFAFEVSGSKPAMETAIAVTRKGGEVIGVGLGASGDLYAYDHARLVSEEKVIRGSFLGSGVPARDLPVYVDYFREGRLPVDRLKSGTMGFEQLNRNLDMLAKGDVVRQILLPHGA</sequence>
<evidence type="ECO:0000256" key="2">
    <source>
        <dbReference type="ARBA" id="ARBA00022723"/>
    </source>
</evidence>
<comment type="caution">
    <text evidence="8">The sequence shown here is derived from an EMBL/GenBank/DDBJ whole genome shotgun (WGS) entry which is preliminary data.</text>
</comment>
<dbReference type="InterPro" id="IPR036291">
    <property type="entry name" value="NAD(P)-bd_dom_sf"/>
</dbReference>
<evidence type="ECO:0000313" key="8">
    <source>
        <dbReference type="EMBL" id="ETF02210.1"/>
    </source>
</evidence>
<dbReference type="PANTHER" id="PTHR43880">
    <property type="entry name" value="ALCOHOL DEHYDROGENASE"/>
    <property type="match status" value="1"/>
</dbReference>
<dbReference type="Gene3D" id="3.40.50.720">
    <property type="entry name" value="NAD(P)-binding Rossmann-like Domain"/>
    <property type="match status" value="1"/>
</dbReference>
<protein>
    <submittedName>
        <fullName evidence="8">Alanine acetyltransferase</fullName>
    </submittedName>
</protein>
<dbReference type="FunFam" id="3.40.50.720:FF:000003">
    <property type="entry name" value="S-(hydroxymethyl)glutathione dehydrogenase"/>
    <property type="match status" value="1"/>
</dbReference>
<dbReference type="SUPFAM" id="SSF50129">
    <property type="entry name" value="GroES-like"/>
    <property type="match status" value="1"/>
</dbReference>
<dbReference type="InterPro" id="IPR002328">
    <property type="entry name" value="ADH_Zn_CS"/>
</dbReference>
<dbReference type="OrthoDB" id="9770544at2"/>
<evidence type="ECO:0000256" key="6">
    <source>
        <dbReference type="RuleBase" id="RU361277"/>
    </source>
</evidence>
<organism evidence="8 9">
    <name type="scientific">Advenella kashmirensis W13003</name>
    <dbReference type="NCBI Taxonomy" id="1424334"/>
    <lineage>
        <taxon>Bacteria</taxon>
        <taxon>Pseudomonadati</taxon>
        <taxon>Pseudomonadota</taxon>
        <taxon>Betaproteobacteria</taxon>
        <taxon>Burkholderiales</taxon>
        <taxon>Alcaligenaceae</taxon>
    </lineage>
</organism>
<dbReference type="Proteomes" id="UP000018733">
    <property type="component" value="Unassembled WGS sequence"/>
</dbReference>
<dbReference type="PATRIC" id="fig|1424334.3.peg.3198"/>
<dbReference type="HOGENOM" id="CLU_026673_14_0_4"/>
<dbReference type="GO" id="GO:0008270">
    <property type="term" value="F:zinc ion binding"/>
    <property type="evidence" value="ECO:0007669"/>
    <property type="project" value="InterPro"/>
</dbReference>
<evidence type="ECO:0000256" key="3">
    <source>
        <dbReference type="ARBA" id="ARBA00022833"/>
    </source>
</evidence>
<dbReference type="AlphaFoldDB" id="V8QSB4"/>
<dbReference type="eggNOG" id="COG1062">
    <property type="taxonomic scope" value="Bacteria"/>
</dbReference>
<name>V8QSB4_9BURK</name>
<dbReference type="SUPFAM" id="SSF51735">
    <property type="entry name" value="NAD(P)-binding Rossmann-fold domains"/>
    <property type="match status" value="1"/>
</dbReference>
<dbReference type="STRING" id="1424334.W822_15950"/>
<evidence type="ECO:0000259" key="7">
    <source>
        <dbReference type="SMART" id="SM00829"/>
    </source>
</evidence>
<proteinExistence type="inferred from homology"/>
<evidence type="ECO:0000256" key="4">
    <source>
        <dbReference type="ARBA" id="ARBA00023002"/>
    </source>
</evidence>
<comment type="similarity">
    <text evidence="6">Belongs to the zinc-containing alcohol dehydrogenase family.</text>
</comment>
<dbReference type="InterPro" id="IPR011032">
    <property type="entry name" value="GroES-like_sf"/>
</dbReference>
<dbReference type="GO" id="GO:0005829">
    <property type="term" value="C:cytosol"/>
    <property type="evidence" value="ECO:0007669"/>
    <property type="project" value="TreeGrafter"/>
</dbReference>
<gene>
    <name evidence="8" type="ORF">W822_15950</name>
</gene>
<keyword evidence="5" id="KW-0520">NAD</keyword>
<dbReference type="InterPro" id="IPR013149">
    <property type="entry name" value="ADH-like_C"/>
</dbReference>
<accession>V8QSB4</accession>
<dbReference type="GO" id="GO:0046294">
    <property type="term" value="P:formaldehyde catabolic process"/>
    <property type="evidence" value="ECO:0007669"/>
    <property type="project" value="TreeGrafter"/>
</dbReference>
<dbReference type="Pfam" id="PF08240">
    <property type="entry name" value="ADH_N"/>
    <property type="match status" value="1"/>
</dbReference>
<dbReference type="GO" id="GO:0051903">
    <property type="term" value="F:S-(hydroxymethyl)glutathione dehydrogenase [NAD(P)+] activity"/>
    <property type="evidence" value="ECO:0007669"/>
    <property type="project" value="TreeGrafter"/>
</dbReference>
<feature type="domain" description="Enoyl reductase (ER)" evidence="7">
    <location>
        <begin position="18"/>
        <end position="373"/>
    </location>
</feature>
<dbReference type="EMBL" id="AYXT01000010">
    <property type="protein sequence ID" value="ETF02210.1"/>
    <property type="molecule type" value="Genomic_DNA"/>
</dbReference>
<keyword evidence="2 6" id="KW-0479">Metal-binding</keyword>
<dbReference type="Pfam" id="PF00107">
    <property type="entry name" value="ADH_zinc_N"/>
    <property type="match status" value="1"/>
</dbReference>
<evidence type="ECO:0000256" key="1">
    <source>
        <dbReference type="ARBA" id="ARBA00001947"/>
    </source>
</evidence>
<keyword evidence="4" id="KW-0560">Oxidoreductase</keyword>
<dbReference type="InterPro" id="IPR020843">
    <property type="entry name" value="ER"/>
</dbReference>
<dbReference type="InterPro" id="IPR013154">
    <property type="entry name" value="ADH-like_N"/>
</dbReference>
<keyword evidence="9" id="KW-1185">Reference proteome</keyword>
<comment type="cofactor">
    <cofactor evidence="1 6">
        <name>Zn(2+)</name>
        <dbReference type="ChEBI" id="CHEBI:29105"/>
    </cofactor>
</comment>
<dbReference type="Gene3D" id="3.90.180.10">
    <property type="entry name" value="Medium-chain alcohol dehydrogenases, catalytic domain"/>
    <property type="match status" value="1"/>
</dbReference>
<dbReference type="PANTHER" id="PTHR43880:SF12">
    <property type="entry name" value="ALCOHOL DEHYDROGENASE CLASS-3"/>
    <property type="match status" value="1"/>
</dbReference>
<dbReference type="PROSITE" id="PS00059">
    <property type="entry name" value="ADH_ZINC"/>
    <property type="match status" value="1"/>
</dbReference>
<dbReference type="RefSeq" id="WP_024006135.1">
    <property type="nucleotide sequence ID" value="NZ_KI650980.1"/>
</dbReference>
<reference evidence="8 9" key="1">
    <citation type="journal article" date="2014" name="Genome Announc.">
        <title>Draft Genome Sequence of Advenella kashmirensis Strain W13003, a Polycyclic Aromatic Hydrocarbon-Degrading Bacterium.</title>
        <authorList>
            <person name="Wang X."/>
            <person name="Jin D."/>
            <person name="Zhou L."/>
            <person name="Wu L."/>
            <person name="An W."/>
            <person name="Zhao L."/>
        </authorList>
    </citation>
    <scope>NUCLEOTIDE SEQUENCE [LARGE SCALE GENOMIC DNA]</scope>
    <source>
        <strain evidence="8 9">W13003</strain>
    </source>
</reference>
<dbReference type="SMART" id="SM00829">
    <property type="entry name" value="PKS_ER"/>
    <property type="match status" value="1"/>
</dbReference>
<evidence type="ECO:0000313" key="9">
    <source>
        <dbReference type="Proteomes" id="UP000018733"/>
    </source>
</evidence>